<feature type="non-terminal residue" evidence="2">
    <location>
        <position position="200"/>
    </location>
</feature>
<dbReference type="EMBL" id="UINC01135966">
    <property type="protein sequence ID" value="SVD20441.1"/>
    <property type="molecule type" value="Genomic_DNA"/>
</dbReference>
<dbReference type="PANTHER" id="PTHR10322">
    <property type="entry name" value="DNA POLYMERASE CATALYTIC SUBUNIT"/>
    <property type="match status" value="1"/>
</dbReference>
<accession>A0A382TGA0</accession>
<organism evidence="2">
    <name type="scientific">marine metagenome</name>
    <dbReference type="NCBI Taxonomy" id="408172"/>
    <lineage>
        <taxon>unclassified sequences</taxon>
        <taxon>metagenomes</taxon>
        <taxon>ecological metagenomes</taxon>
    </lineage>
</organism>
<name>A0A382TGA0_9ZZZZ</name>
<evidence type="ECO:0000313" key="2">
    <source>
        <dbReference type="EMBL" id="SVD20441.1"/>
    </source>
</evidence>
<protein>
    <recommendedName>
        <fullName evidence="1">DNA-directed DNA polymerase family B exonuclease domain-containing protein</fullName>
    </recommendedName>
</protein>
<evidence type="ECO:0000259" key="1">
    <source>
        <dbReference type="Pfam" id="PF03104"/>
    </source>
</evidence>
<dbReference type="InterPro" id="IPR006133">
    <property type="entry name" value="DNA-dir_DNA_pol_B_exonuc"/>
</dbReference>
<dbReference type="SUPFAM" id="SSF53098">
    <property type="entry name" value="Ribonuclease H-like"/>
    <property type="match status" value="1"/>
</dbReference>
<sequence length="200" mass="23248">MNFYTNVQKLGNNIAVRVVENGNRIKYRDDFNPSLFIPDRNNEKKYKTLDGVSVAQVKPGSIRDCREFVEKYDKVENFSVYGYDDWVNQYIGKHFDKCEYDASEVRVCVIDIEVASEDGFPTVEDVKEELIAITIKDSLTGHIFVLGRHHAVLNREDVHYVCCPTEEELILKFLDVWKILEPDVVSGWNSKLYDIPYLVR</sequence>
<dbReference type="InterPro" id="IPR050240">
    <property type="entry name" value="DNA_pol_type-B"/>
</dbReference>
<dbReference type="Gene3D" id="3.30.342.10">
    <property type="entry name" value="DNA Polymerase, chain B, domain 1"/>
    <property type="match status" value="1"/>
</dbReference>
<dbReference type="PANTHER" id="PTHR10322:SF23">
    <property type="entry name" value="DNA POLYMERASE DELTA CATALYTIC SUBUNIT"/>
    <property type="match status" value="1"/>
</dbReference>
<reference evidence="2" key="1">
    <citation type="submission" date="2018-05" db="EMBL/GenBank/DDBJ databases">
        <authorList>
            <person name="Lanie J.A."/>
            <person name="Ng W.-L."/>
            <person name="Kazmierczak K.M."/>
            <person name="Andrzejewski T.M."/>
            <person name="Davidsen T.M."/>
            <person name="Wayne K.J."/>
            <person name="Tettelin H."/>
            <person name="Glass J.I."/>
            <person name="Rusch D."/>
            <person name="Podicherti R."/>
            <person name="Tsui H.-C.T."/>
            <person name="Winkler M.E."/>
        </authorList>
    </citation>
    <scope>NUCLEOTIDE SEQUENCE</scope>
</reference>
<proteinExistence type="predicted"/>
<dbReference type="AlphaFoldDB" id="A0A382TGA0"/>
<dbReference type="InterPro" id="IPR012337">
    <property type="entry name" value="RNaseH-like_sf"/>
</dbReference>
<gene>
    <name evidence="2" type="ORF">METZ01_LOCUS373295</name>
</gene>
<feature type="domain" description="DNA-directed DNA polymerase family B exonuclease" evidence="1">
    <location>
        <begin position="92"/>
        <end position="198"/>
    </location>
</feature>
<dbReference type="Pfam" id="PF03104">
    <property type="entry name" value="DNA_pol_B_exo1"/>
    <property type="match status" value="1"/>
</dbReference>